<gene>
    <name evidence="1" type="ORF">ALC56_14953</name>
</gene>
<keyword evidence="2" id="KW-1185">Reference proteome</keyword>
<reference evidence="1 2" key="1">
    <citation type="submission" date="2016-03" db="EMBL/GenBank/DDBJ databases">
        <title>Trachymyrmex septentrionalis WGS genome.</title>
        <authorList>
            <person name="Nygaard S."/>
            <person name="Hu H."/>
            <person name="Boomsma J."/>
            <person name="Zhang G."/>
        </authorList>
    </citation>
    <scope>NUCLEOTIDE SEQUENCE [LARGE SCALE GENOMIC DNA]</scope>
    <source>
        <strain evidence="1">Tsep2-gDNA-1</strain>
        <tissue evidence="1">Whole body</tissue>
    </source>
</reference>
<proteinExistence type="predicted"/>
<name>A0A151JTE7_9HYME</name>
<evidence type="ECO:0000313" key="1">
    <source>
        <dbReference type="EMBL" id="KYN30751.1"/>
    </source>
</evidence>
<evidence type="ECO:0000313" key="2">
    <source>
        <dbReference type="Proteomes" id="UP000078541"/>
    </source>
</evidence>
<accession>A0A151JTE7</accession>
<dbReference type="AlphaFoldDB" id="A0A151JTE7"/>
<sequence length="261" mass="30123">SVGHLRLKNARNLIPEINGHSCQKIQKFISASIYMMGKINFTKKSVVLEEILNTKLKGKLLLYFQTRSVTDFGQLRREIEANYLDQALLNFELGLHKDIKLVVRSQKYSSLQETINTASAEERVNRLPYEPTIVIAINMSKTQSKKIRDYSAATIEHISSLEKTTAYNENLLFNVMRKMKMQLDIYTQREDLDEYLQVLTAIMTDLTVDAGKMLDYYLCIYSKEGSILTRLLPLEQIIIDLREAASQLTNGHFPFQIKFEN</sequence>
<dbReference type="STRING" id="34720.A0A151JTE7"/>
<dbReference type="EMBL" id="KQ981994">
    <property type="protein sequence ID" value="KYN30751.1"/>
    <property type="molecule type" value="Genomic_DNA"/>
</dbReference>
<organism evidence="1 2">
    <name type="scientific">Trachymyrmex septentrionalis</name>
    <dbReference type="NCBI Taxonomy" id="34720"/>
    <lineage>
        <taxon>Eukaryota</taxon>
        <taxon>Metazoa</taxon>
        <taxon>Ecdysozoa</taxon>
        <taxon>Arthropoda</taxon>
        <taxon>Hexapoda</taxon>
        <taxon>Insecta</taxon>
        <taxon>Pterygota</taxon>
        <taxon>Neoptera</taxon>
        <taxon>Endopterygota</taxon>
        <taxon>Hymenoptera</taxon>
        <taxon>Apocrita</taxon>
        <taxon>Aculeata</taxon>
        <taxon>Formicoidea</taxon>
        <taxon>Formicidae</taxon>
        <taxon>Myrmicinae</taxon>
        <taxon>Trachymyrmex</taxon>
    </lineage>
</organism>
<protein>
    <submittedName>
        <fullName evidence="1">Uncharacterized protein</fullName>
    </submittedName>
</protein>
<feature type="non-terminal residue" evidence="1">
    <location>
        <position position="1"/>
    </location>
</feature>
<dbReference type="Proteomes" id="UP000078541">
    <property type="component" value="Unassembled WGS sequence"/>
</dbReference>